<keyword evidence="4" id="KW-1185">Reference proteome</keyword>
<comment type="caution">
    <text evidence="3">The sequence shown here is derived from an EMBL/GenBank/DDBJ whole genome shotgun (WGS) entry which is preliminary data.</text>
</comment>
<accession>A0A263D9N3</accession>
<evidence type="ECO:0000313" key="4">
    <source>
        <dbReference type="Proteomes" id="UP000242444"/>
    </source>
</evidence>
<feature type="domain" description="Acyl-CoA thioesterase-like N-terminal HotDog" evidence="1">
    <location>
        <begin position="11"/>
        <end position="97"/>
    </location>
</feature>
<evidence type="ECO:0000259" key="1">
    <source>
        <dbReference type="Pfam" id="PF13622"/>
    </source>
</evidence>
<dbReference type="InterPro" id="IPR049450">
    <property type="entry name" value="ACOT8-like_C"/>
</dbReference>
<dbReference type="AlphaFoldDB" id="A0A263D9N3"/>
<dbReference type="CDD" id="cd03440">
    <property type="entry name" value="hot_dog"/>
    <property type="match status" value="1"/>
</dbReference>
<feature type="domain" description="Acyl-CoA thioesterase-like C-terminal" evidence="2">
    <location>
        <begin position="125"/>
        <end position="251"/>
    </location>
</feature>
<dbReference type="InterPro" id="IPR052389">
    <property type="entry name" value="Sec_Metab_Biosynth-Assoc"/>
</dbReference>
<dbReference type="Pfam" id="PF13622">
    <property type="entry name" value="4HBT_3"/>
    <property type="match status" value="1"/>
</dbReference>
<dbReference type="Gene3D" id="2.40.160.210">
    <property type="entry name" value="Acyl-CoA thioesterase, double hotdog domain"/>
    <property type="match status" value="1"/>
</dbReference>
<dbReference type="OrthoDB" id="5418286at2"/>
<evidence type="ECO:0000313" key="3">
    <source>
        <dbReference type="EMBL" id="OZM75242.1"/>
    </source>
</evidence>
<dbReference type="InterPro" id="IPR049449">
    <property type="entry name" value="TesB_ACOT8-like_N"/>
</dbReference>
<protein>
    <submittedName>
        <fullName evidence="3">Aromatic compound degradation protein PaaI</fullName>
    </submittedName>
</protein>
<dbReference type="InterPro" id="IPR029069">
    <property type="entry name" value="HotDog_dom_sf"/>
</dbReference>
<dbReference type="PANTHER" id="PTHR38110">
    <property type="entry name" value="CHROMOSOME 23, WHOLE GENOME SHOTGUN SEQUENCE"/>
    <property type="match status" value="1"/>
</dbReference>
<dbReference type="InterPro" id="IPR042171">
    <property type="entry name" value="Acyl-CoA_hotdog"/>
</dbReference>
<sequence length="255" mass="27313">MGDGTFIADLRPEWSIGNHPHGGFLMSLMAKAATTLLAERGDPPADPMVVSADFLRPPAIGPVLLRVDVRKLGRRATVLGVVLEQRGRSCVEARVTVGRLPIRKPTWTDVAAQPVEPPAGAVQLTGDTAEGVFNIARGCDVRIDPGTAGYLAGRVGDPPRMHLWVRPREGAPDPFFALFAGDVNPPVVFNTGRTGWAPTVQLTALLRTHPAPGWLRVQVDCRSLQEPWFDSDATVVDATGRVVCQARQLALAPAS</sequence>
<name>A0A263D9N3_9PSEU</name>
<proteinExistence type="predicted"/>
<dbReference type="Pfam" id="PF20789">
    <property type="entry name" value="4HBT_3C"/>
    <property type="match status" value="1"/>
</dbReference>
<dbReference type="SUPFAM" id="SSF54637">
    <property type="entry name" value="Thioesterase/thiol ester dehydrase-isomerase"/>
    <property type="match status" value="2"/>
</dbReference>
<evidence type="ECO:0000259" key="2">
    <source>
        <dbReference type="Pfam" id="PF20789"/>
    </source>
</evidence>
<reference evidence="3 4" key="1">
    <citation type="submission" date="2017-07" db="EMBL/GenBank/DDBJ databases">
        <title>Amycolatopsis antarcticus sp. nov., isolated from the surface of an Antarcticus brown macroalga.</title>
        <authorList>
            <person name="Wang J."/>
            <person name="Leiva S."/>
            <person name="Huang J."/>
            <person name="Huang Y."/>
        </authorList>
    </citation>
    <scope>NUCLEOTIDE SEQUENCE [LARGE SCALE GENOMIC DNA]</scope>
    <source>
        <strain evidence="3 4">AU-G6</strain>
    </source>
</reference>
<dbReference type="InParanoid" id="A0A263D9N3"/>
<dbReference type="Proteomes" id="UP000242444">
    <property type="component" value="Unassembled WGS sequence"/>
</dbReference>
<dbReference type="PANTHER" id="PTHR38110:SF1">
    <property type="entry name" value="THIOESTERASE DOMAIN-CONTAINING PROTEIN"/>
    <property type="match status" value="1"/>
</dbReference>
<gene>
    <name evidence="3" type="ORF">CFN78_00430</name>
</gene>
<dbReference type="EMBL" id="NKYE01000001">
    <property type="protein sequence ID" value="OZM75242.1"/>
    <property type="molecule type" value="Genomic_DNA"/>
</dbReference>
<organism evidence="3 4">
    <name type="scientific">Amycolatopsis antarctica</name>
    <dbReference type="NCBI Taxonomy" id="1854586"/>
    <lineage>
        <taxon>Bacteria</taxon>
        <taxon>Bacillati</taxon>
        <taxon>Actinomycetota</taxon>
        <taxon>Actinomycetes</taxon>
        <taxon>Pseudonocardiales</taxon>
        <taxon>Pseudonocardiaceae</taxon>
        <taxon>Amycolatopsis</taxon>
    </lineage>
</organism>